<dbReference type="Gene3D" id="3.30.420.10">
    <property type="entry name" value="Ribonuclease H-like superfamily/Ribonuclease H"/>
    <property type="match status" value="1"/>
</dbReference>
<accession>A0A1X0QI50</accession>
<protein>
    <submittedName>
        <fullName evidence="1">TCB1</fullName>
    </submittedName>
</protein>
<dbReference type="GO" id="GO:0003676">
    <property type="term" value="F:nucleic acid binding"/>
    <property type="evidence" value="ECO:0007669"/>
    <property type="project" value="InterPro"/>
</dbReference>
<evidence type="ECO:0000313" key="1">
    <source>
        <dbReference type="EMBL" id="ORD99448.1"/>
    </source>
</evidence>
<dbReference type="VEuPathDB" id="MicrosporidiaDB:A0H76_834"/>
<reference evidence="1 2" key="1">
    <citation type="journal article" date="2017" name="Environ. Microbiol.">
        <title>Decay of the glycolytic pathway and adaptation to intranuclear parasitism within Enterocytozoonidae microsporidia.</title>
        <authorList>
            <person name="Wiredu Boakye D."/>
            <person name="Jaroenlak P."/>
            <person name="Prachumwat A."/>
            <person name="Williams T.A."/>
            <person name="Bateman K.S."/>
            <person name="Itsathitphaisarn O."/>
            <person name="Sritunyalucksana K."/>
            <person name="Paszkiewicz K.H."/>
            <person name="Moore K.A."/>
            <person name="Stentiford G.D."/>
            <person name="Williams B.A."/>
        </authorList>
    </citation>
    <scope>NUCLEOTIDE SEQUENCE [LARGE SCALE GENOMIC DNA]</scope>
    <source>
        <strain evidence="2">canceri</strain>
    </source>
</reference>
<gene>
    <name evidence="1" type="primary">TCB1</name>
    <name evidence="1" type="ORF">A0H76_834</name>
</gene>
<dbReference type="VEuPathDB" id="MicrosporidiaDB:HERIO_1815"/>
<dbReference type="EMBL" id="LTAI01000193">
    <property type="protein sequence ID" value="ORD99448.1"/>
    <property type="molecule type" value="Genomic_DNA"/>
</dbReference>
<name>A0A1X0QI50_9MICR</name>
<organism evidence="1 2">
    <name type="scientific">Hepatospora eriocheir</name>
    <dbReference type="NCBI Taxonomy" id="1081669"/>
    <lineage>
        <taxon>Eukaryota</taxon>
        <taxon>Fungi</taxon>
        <taxon>Fungi incertae sedis</taxon>
        <taxon>Microsporidia</taxon>
        <taxon>Hepatosporidae</taxon>
        <taxon>Hepatospora</taxon>
    </lineage>
</organism>
<evidence type="ECO:0000313" key="2">
    <source>
        <dbReference type="Proteomes" id="UP000192501"/>
    </source>
</evidence>
<dbReference type="AlphaFoldDB" id="A0A1X0QI50"/>
<dbReference type="Proteomes" id="UP000192501">
    <property type="component" value="Unassembled WGS sequence"/>
</dbReference>
<dbReference type="InterPro" id="IPR036397">
    <property type="entry name" value="RNaseH_sf"/>
</dbReference>
<sequence length="107" mass="13005">MEEDFLFQQDNDPKHISGIANDFFFENKDIKILEWPSQSIDINSIERIWTILKRNVHLRKPKNIKELEKYVVEEWYKTPKCFCEKLVFLMNDRIFSLFEAKGHTTMY</sequence>
<proteinExistence type="predicted"/>
<comment type="caution">
    <text evidence="1">The sequence shown here is derived from an EMBL/GenBank/DDBJ whole genome shotgun (WGS) entry which is preliminary data.</text>
</comment>